<keyword evidence="8 10" id="KW-0472">Membrane</keyword>
<keyword evidence="3" id="KW-1003">Cell membrane</keyword>
<evidence type="ECO:0000259" key="11">
    <source>
        <dbReference type="Pfam" id="PF00999"/>
    </source>
</evidence>
<evidence type="ECO:0000256" key="10">
    <source>
        <dbReference type="SAM" id="Phobius"/>
    </source>
</evidence>
<keyword evidence="6" id="KW-0915">Sodium</keyword>
<feature type="transmembrane region" description="Helical" evidence="10">
    <location>
        <begin position="69"/>
        <end position="89"/>
    </location>
</feature>
<reference evidence="12" key="1">
    <citation type="journal article" date="2021" name="PeerJ">
        <title>Extensive microbial diversity within the chicken gut microbiome revealed by metagenomics and culture.</title>
        <authorList>
            <person name="Gilroy R."/>
            <person name="Ravi A."/>
            <person name="Getino M."/>
            <person name="Pursley I."/>
            <person name="Horton D.L."/>
            <person name="Alikhan N.F."/>
            <person name="Baker D."/>
            <person name="Gharbi K."/>
            <person name="Hall N."/>
            <person name="Watson M."/>
            <person name="Adriaenssens E.M."/>
            <person name="Foster-Nyarko E."/>
            <person name="Jarju S."/>
            <person name="Secka A."/>
            <person name="Antonio M."/>
            <person name="Oren A."/>
            <person name="Chaudhuri R.R."/>
            <person name="La Ragione R."/>
            <person name="Hildebrand F."/>
            <person name="Pallen M.J."/>
        </authorList>
    </citation>
    <scope>NUCLEOTIDE SEQUENCE</scope>
    <source>
        <strain evidence="12">ChiHejej3B27-2180</strain>
    </source>
</reference>
<proteinExistence type="predicted"/>
<protein>
    <submittedName>
        <fullName evidence="12">Cation:proton antiporter</fullName>
    </submittedName>
</protein>
<evidence type="ECO:0000256" key="5">
    <source>
        <dbReference type="ARBA" id="ARBA00022989"/>
    </source>
</evidence>
<keyword evidence="5 10" id="KW-1133">Transmembrane helix</keyword>
<evidence type="ECO:0000256" key="6">
    <source>
        <dbReference type="ARBA" id="ARBA00023053"/>
    </source>
</evidence>
<evidence type="ECO:0000313" key="12">
    <source>
        <dbReference type="EMBL" id="HIW70367.1"/>
    </source>
</evidence>
<feature type="transmembrane region" description="Helical" evidence="10">
    <location>
        <begin position="135"/>
        <end position="152"/>
    </location>
</feature>
<keyword evidence="9" id="KW-0739">Sodium transport</keyword>
<comment type="caution">
    <text evidence="12">The sequence shown here is derived from an EMBL/GenBank/DDBJ whole genome shotgun (WGS) entry which is preliminary data.</text>
</comment>
<dbReference type="GO" id="GO:0005886">
    <property type="term" value="C:plasma membrane"/>
    <property type="evidence" value="ECO:0007669"/>
    <property type="project" value="UniProtKB-SubCell"/>
</dbReference>
<name>A0A9D1QNE5_9LACO</name>
<evidence type="ECO:0000256" key="2">
    <source>
        <dbReference type="ARBA" id="ARBA00022448"/>
    </source>
</evidence>
<evidence type="ECO:0000256" key="3">
    <source>
        <dbReference type="ARBA" id="ARBA00022475"/>
    </source>
</evidence>
<dbReference type="GO" id="GO:0051453">
    <property type="term" value="P:regulation of intracellular pH"/>
    <property type="evidence" value="ECO:0007669"/>
    <property type="project" value="TreeGrafter"/>
</dbReference>
<dbReference type="EMBL" id="DXGK01000062">
    <property type="protein sequence ID" value="HIW70367.1"/>
    <property type="molecule type" value="Genomic_DNA"/>
</dbReference>
<keyword evidence="7" id="KW-0406">Ion transport</keyword>
<dbReference type="InterPro" id="IPR006153">
    <property type="entry name" value="Cation/H_exchanger_TM"/>
</dbReference>
<sequence length="162" mass="18161">MLKMESLFNDASSIILVSATALWVEQGDLNYRVIFLRFLLSAFGGILVGIVVALLMINFRQGLQRLNLWAANAQNMLFLVTPFFVYFVAEKLEVSGIIAVVCAGLMQNSESANCRFVHPRQFHNGMVTINMVREMLNNIVFVILGILIVRILRTDLLHSTVG</sequence>
<dbReference type="Pfam" id="PF00999">
    <property type="entry name" value="Na_H_Exchanger"/>
    <property type="match status" value="1"/>
</dbReference>
<accession>A0A9D1QNE5</accession>
<reference evidence="12" key="2">
    <citation type="submission" date="2021-04" db="EMBL/GenBank/DDBJ databases">
        <authorList>
            <person name="Gilroy R."/>
        </authorList>
    </citation>
    <scope>NUCLEOTIDE SEQUENCE</scope>
    <source>
        <strain evidence="12">ChiHejej3B27-2180</strain>
    </source>
</reference>
<dbReference type="GO" id="GO:0015386">
    <property type="term" value="F:potassium:proton antiporter activity"/>
    <property type="evidence" value="ECO:0007669"/>
    <property type="project" value="TreeGrafter"/>
</dbReference>
<keyword evidence="2" id="KW-0813">Transport</keyword>
<feature type="domain" description="Cation/H+ exchanger transmembrane" evidence="11">
    <location>
        <begin position="4"/>
        <end position="149"/>
    </location>
</feature>
<keyword evidence="4 10" id="KW-0812">Transmembrane</keyword>
<evidence type="ECO:0000313" key="13">
    <source>
        <dbReference type="Proteomes" id="UP000886878"/>
    </source>
</evidence>
<evidence type="ECO:0000256" key="4">
    <source>
        <dbReference type="ARBA" id="ARBA00022692"/>
    </source>
</evidence>
<dbReference type="PANTHER" id="PTHR10110:SF86">
    <property type="entry name" value="SODIUM_HYDROGEN EXCHANGER 7"/>
    <property type="match status" value="1"/>
</dbReference>
<dbReference type="InterPro" id="IPR018422">
    <property type="entry name" value="Cation/H_exchanger_CPA1"/>
</dbReference>
<evidence type="ECO:0000256" key="1">
    <source>
        <dbReference type="ARBA" id="ARBA00004651"/>
    </source>
</evidence>
<evidence type="ECO:0000256" key="8">
    <source>
        <dbReference type="ARBA" id="ARBA00023136"/>
    </source>
</evidence>
<dbReference type="GO" id="GO:0015385">
    <property type="term" value="F:sodium:proton antiporter activity"/>
    <property type="evidence" value="ECO:0007669"/>
    <property type="project" value="InterPro"/>
</dbReference>
<evidence type="ECO:0000256" key="7">
    <source>
        <dbReference type="ARBA" id="ARBA00023065"/>
    </source>
</evidence>
<dbReference type="PANTHER" id="PTHR10110">
    <property type="entry name" value="SODIUM/HYDROGEN EXCHANGER"/>
    <property type="match status" value="1"/>
</dbReference>
<organism evidence="12 13">
    <name type="scientific">Candidatus Limosilactobacillus merdipullorum</name>
    <dbReference type="NCBI Taxonomy" id="2838653"/>
    <lineage>
        <taxon>Bacteria</taxon>
        <taxon>Bacillati</taxon>
        <taxon>Bacillota</taxon>
        <taxon>Bacilli</taxon>
        <taxon>Lactobacillales</taxon>
        <taxon>Lactobacillaceae</taxon>
        <taxon>Limosilactobacillus</taxon>
    </lineage>
</organism>
<comment type="subcellular location">
    <subcellularLocation>
        <location evidence="1">Cell membrane</location>
        <topology evidence="1">Multi-pass membrane protein</topology>
    </subcellularLocation>
</comment>
<gene>
    <name evidence="12" type="ORF">H9876_03165</name>
</gene>
<evidence type="ECO:0000256" key="9">
    <source>
        <dbReference type="ARBA" id="ARBA00023201"/>
    </source>
</evidence>
<dbReference type="AlphaFoldDB" id="A0A9D1QNE5"/>
<dbReference type="GO" id="GO:0098719">
    <property type="term" value="P:sodium ion import across plasma membrane"/>
    <property type="evidence" value="ECO:0007669"/>
    <property type="project" value="TreeGrafter"/>
</dbReference>
<feature type="transmembrane region" description="Helical" evidence="10">
    <location>
        <begin position="36"/>
        <end position="57"/>
    </location>
</feature>
<dbReference type="Proteomes" id="UP000886878">
    <property type="component" value="Unassembled WGS sequence"/>
</dbReference>